<protein>
    <submittedName>
        <fullName evidence="2">MarR family EPS-associated transcriptional regulator</fullName>
    </submittedName>
</protein>
<gene>
    <name evidence="2" type="ORF">C4544_01685</name>
</gene>
<evidence type="ECO:0000256" key="1">
    <source>
        <dbReference type="SAM" id="Coils"/>
    </source>
</evidence>
<dbReference type="NCBIfam" id="TIGR04176">
    <property type="entry name" value="MarR_EPS"/>
    <property type="match status" value="1"/>
</dbReference>
<dbReference type="InterPro" id="IPR036390">
    <property type="entry name" value="WH_DNA-bd_sf"/>
</dbReference>
<dbReference type="EMBL" id="QZJW01000009">
    <property type="protein sequence ID" value="RJO61818.1"/>
    <property type="molecule type" value="Genomic_DNA"/>
</dbReference>
<dbReference type="AlphaFoldDB" id="A0A419DFG6"/>
<feature type="coiled-coil region" evidence="1">
    <location>
        <begin position="83"/>
        <end position="113"/>
    </location>
</feature>
<dbReference type="InterPro" id="IPR036388">
    <property type="entry name" value="WH-like_DNA-bd_sf"/>
</dbReference>
<dbReference type="Proteomes" id="UP000285655">
    <property type="component" value="Unassembled WGS sequence"/>
</dbReference>
<evidence type="ECO:0000313" key="3">
    <source>
        <dbReference type="Proteomes" id="UP000285655"/>
    </source>
</evidence>
<evidence type="ECO:0000313" key="2">
    <source>
        <dbReference type="EMBL" id="RJO61818.1"/>
    </source>
</evidence>
<name>A0A419DFG6_9BACT</name>
<dbReference type="InterPro" id="IPR026433">
    <property type="entry name" value="MarR_EPS"/>
</dbReference>
<reference evidence="2 3" key="1">
    <citation type="journal article" date="2017" name="ISME J.">
        <title>Energy and carbon metabolisms in a deep terrestrial subsurface fluid microbial community.</title>
        <authorList>
            <person name="Momper L."/>
            <person name="Jungbluth S.P."/>
            <person name="Lee M.D."/>
            <person name="Amend J.P."/>
        </authorList>
    </citation>
    <scope>NUCLEOTIDE SEQUENCE [LARGE SCALE GENOMIC DNA]</scope>
    <source>
        <strain evidence="2">SURF_29</strain>
    </source>
</reference>
<accession>A0A419DFG6</accession>
<sequence length="127" mass="14738">MNHTYEQEIRYRLLKVLSQDPQLGQRDMAKKMGISLGKVNYCISQLAAKGLIKITRFRSAKNKIPYTYVLTPKGIEEKGRLTLRFLKRKLSEYEEIKKQIRELHCEVEENAHDSPDSELSTAVKSII</sequence>
<dbReference type="Pfam" id="PF13412">
    <property type="entry name" value="HTH_24"/>
    <property type="match status" value="1"/>
</dbReference>
<keyword evidence="1" id="KW-0175">Coiled coil</keyword>
<proteinExistence type="predicted"/>
<dbReference type="Gene3D" id="1.10.10.10">
    <property type="entry name" value="Winged helix-like DNA-binding domain superfamily/Winged helix DNA-binding domain"/>
    <property type="match status" value="1"/>
</dbReference>
<comment type="caution">
    <text evidence="2">The sequence shown here is derived from an EMBL/GenBank/DDBJ whole genome shotgun (WGS) entry which is preliminary data.</text>
</comment>
<organism evidence="2 3">
    <name type="scientific">candidate division WS5 bacterium</name>
    <dbReference type="NCBI Taxonomy" id="2093353"/>
    <lineage>
        <taxon>Bacteria</taxon>
        <taxon>candidate division WS5</taxon>
    </lineage>
</organism>
<dbReference type="SUPFAM" id="SSF46785">
    <property type="entry name" value="Winged helix' DNA-binding domain"/>
    <property type="match status" value="1"/>
</dbReference>